<reference evidence="2 3" key="1">
    <citation type="submission" date="2008-10" db="EMBL/GenBank/DDBJ databases">
        <title>Draft genome sequence of Desulvovibrio piger (ATCC 29098).</title>
        <authorList>
            <person name="Sudarsanam P."/>
            <person name="Ley R."/>
            <person name="Guruge J."/>
            <person name="Turnbaugh P.J."/>
            <person name="Mahowald M."/>
            <person name="Liep D."/>
            <person name="Gordon J."/>
        </authorList>
    </citation>
    <scope>NUCLEOTIDE SEQUENCE [LARGE SCALE GENOMIC DNA]</scope>
    <source>
        <strain evidence="2 3">ATCC 29098</strain>
    </source>
</reference>
<dbReference type="Proteomes" id="UP000003676">
    <property type="component" value="Unassembled WGS sequence"/>
</dbReference>
<name>B6WVA2_9BACT</name>
<proteinExistence type="predicted"/>
<evidence type="ECO:0000313" key="2">
    <source>
        <dbReference type="EMBL" id="EEB33151.1"/>
    </source>
</evidence>
<sequence length="201" mass="21582">MADGRIAETVAADGLMIQQAVLPVHEVGKTARGLAVAAKMHPRGQQARFGMIRHPGGLQGQTLRMADIIGIHAGDEFAPGGLQTGIERPGQALMRPVQDAQAGIFRRQGIQQGRRAIGGTVIHGQHLEVRYGSSRRGFLAGQGTDGHAQGLFPLCRQGQGSTVPDGQQDGHQRASRHVSSQKTHGERTRPLRAWHAPRDDQ</sequence>
<gene>
    <name evidence="2" type="ORF">DESPIG_02018</name>
</gene>
<protein>
    <submittedName>
        <fullName evidence="2">Uncharacterized protein</fullName>
    </submittedName>
</protein>
<dbReference type="AlphaFoldDB" id="B6WVA2"/>
<feature type="region of interest" description="Disordered" evidence="1">
    <location>
        <begin position="150"/>
        <end position="201"/>
    </location>
</feature>
<organism evidence="2 3">
    <name type="scientific">Desulfovibrio piger ATCC 29098</name>
    <dbReference type="NCBI Taxonomy" id="411464"/>
    <lineage>
        <taxon>Bacteria</taxon>
        <taxon>Pseudomonadati</taxon>
        <taxon>Thermodesulfobacteriota</taxon>
        <taxon>Desulfovibrionia</taxon>
        <taxon>Desulfovibrionales</taxon>
        <taxon>Desulfovibrionaceae</taxon>
        <taxon>Desulfovibrio</taxon>
    </lineage>
</organism>
<comment type="caution">
    <text evidence="2">The sequence shown here is derived from an EMBL/GenBank/DDBJ whole genome shotgun (WGS) entry which is preliminary data.</text>
</comment>
<dbReference type="HOGENOM" id="CLU_1358616_0_0_7"/>
<reference evidence="2 3" key="2">
    <citation type="submission" date="2008-10" db="EMBL/GenBank/DDBJ databases">
        <authorList>
            <person name="Fulton L."/>
            <person name="Clifton S."/>
            <person name="Fulton B."/>
            <person name="Xu J."/>
            <person name="Minx P."/>
            <person name="Pepin K.H."/>
            <person name="Johnson M."/>
            <person name="Bhonagiri V."/>
            <person name="Nash W.E."/>
            <person name="Mardis E.R."/>
            <person name="Wilson R.K."/>
        </authorList>
    </citation>
    <scope>NUCLEOTIDE SEQUENCE [LARGE SCALE GENOMIC DNA]</scope>
    <source>
        <strain evidence="2 3">ATCC 29098</strain>
    </source>
</reference>
<evidence type="ECO:0000313" key="3">
    <source>
        <dbReference type="Proteomes" id="UP000003676"/>
    </source>
</evidence>
<evidence type="ECO:0000256" key="1">
    <source>
        <dbReference type="SAM" id="MobiDB-lite"/>
    </source>
</evidence>
<dbReference type="EMBL" id="ABXU01000061">
    <property type="protein sequence ID" value="EEB33151.1"/>
    <property type="molecule type" value="Genomic_DNA"/>
</dbReference>
<accession>B6WVA2</accession>